<feature type="transmembrane region" description="Helical" evidence="7">
    <location>
        <begin position="157"/>
        <end position="177"/>
    </location>
</feature>
<proteinExistence type="inferred from homology"/>
<sequence>MEITPREKRDRRKAFIAPFFLILIWSTGFIAARAVADHADPNLFLTFRFLIAAAVFALLALHCAWPKGRQFVMHLLTGMLMNGVYLAASWWAVANGLAAGVMSLIGGLQPLFTALIFALVLRKSIGLRSWAGLAIGFIGVALVLSPRLTGIDVGNMALLPILMGFGSIVALTIGIMVQKSSLAAADLRAAGAIQHLGAAIVTGALAAVMGSGAWDNSPTLWFSLLWSAGVLSLGGTALFIWMVRHGDLTRITALMLLVPPAAALQAYALFGEALSLVQLAGFALTLLGVAIVQRIRLLRRSRLAE</sequence>
<gene>
    <name evidence="9" type="ORF">SAMN02927935_03955</name>
</gene>
<dbReference type="PANTHER" id="PTHR32322:SF2">
    <property type="entry name" value="EAMA DOMAIN-CONTAINING PROTEIN"/>
    <property type="match status" value="1"/>
</dbReference>
<dbReference type="InterPro" id="IPR037185">
    <property type="entry name" value="EmrE-like"/>
</dbReference>
<comment type="caution">
    <text evidence="9">The sequence shown here is derived from an EMBL/GenBank/DDBJ whole genome shotgun (WGS) entry which is preliminary data.</text>
</comment>
<comment type="subcellular location">
    <subcellularLocation>
        <location evidence="1">Cell membrane</location>
        <topology evidence="1">Multi-pass membrane protein</topology>
    </subcellularLocation>
</comment>
<feature type="transmembrane region" description="Helical" evidence="7">
    <location>
        <begin position="42"/>
        <end position="64"/>
    </location>
</feature>
<dbReference type="PANTHER" id="PTHR32322">
    <property type="entry name" value="INNER MEMBRANE TRANSPORTER"/>
    <property type="match status" value="1"/>
</dbReference>
<feature type="transmembrane region" description="Helical" evidence="7">
    <location>
        <begin position="276"/>
        <end position="292"/>
    </location>
</feature>
<organism evidence="9 10">
    <name type="scientific">Serratia nematodiphila</name>
    <dbReference type="NCBI Taxonomy" id="458197"/>
    <lineage>
        <taxon>Bacteria</taxon>
        <taxon>Pseudomonadati</taxon>
        <taxon>Pseudomonadota</taxon>
        <taxon>Gammaproteobacteria</taxon>
        <taxon>Enterobacterales</taxon>
        <taxon>Yersiniaceae</taxon>
        <taxon>Serratia</taxon>
    </lineage>
</organism>
<dbReference type="InterPro" id="IPR050638">
    <property type="entry name" value="AA-Vitamin_Transporters"/>
</dbReference>
<dbReference type="Pfam" id="PF00892">
    <property type="entry name" value="EamA"/>
    <property type="match status" value="2"/>
</dbReference>
<evidence type="ECO:0000256" key="7">
    <source>
        <dbReference type="SAM" id="Phobius"/>
    </source>
</evidence>
<evidence type="ECO:0000256" key="3">
    <source>
        <dbReference type="ARBA" id="ARBA00022475"/>
    </source>
</evidence>
<feature type="domain" description="EamA" evidence="8">
    <location>
        <begin position="160"/>
        <end position="292"/>
    </location>
</feature>
<reference evidence="9 10" key="1">
    <citation type="submission" date="2016-10" db="EMBL/GenBank/DDBJ databases">
        <authorList>
            <person name="Varghese N."/>
            <person name="Submissions S."/>
        </authorList>
    </citation>
    <scope>NUCLEOTIDE SEQUENCE [LARGE SCALE GENOMIC DNA]</scope>
    <source>
        <strain evidence="9 10">CGMCC 1.6853</strain>
    </source>
</reference>
<feature type="domain" description="EamA" evidence="8">
    <location>
        <begin position="19"/>
        <end position="144"/>
    </location>
</feature>
<keyword evidence="3" id="KW-1003">Cell membrane</keyword>
<evidence type="ECO:0000259" key="8">
    <source>
        <dbReference type="Pfam" id="PF00892"/>
    </source>
</evidence>
<evidence type="ECO:0000313" key="9">
    <source>
        <dbReference type="EMBL" id="SCZ07306.1"/>
    </source>
</evidence>
<evidence type="ECO:0000256" key="1">
    <source>
        <dbReference type="ARBA" id="ARBA00004651"/>
    </source>
</evidence>
<feature type="transmembrane region" description="Helical" evidence="7">
    <location>
        <begin position="127"/>
        <end position="145"/>
    </location>
</feature>
<dbReference type="SUPFAM" id="SSF103481">
    <property type="entry name" value="Multidrug resistance efflux transporter EmrE"/>
    <property type="match status" value="2"/>
</dbReference>
<feature type="transmembrane region" description="Helical" evidence="7">
    <location>
        <begin position="71"/>
        <end position="91"/>
    </location>
</feature>
<feature type="transmembrane region" description="Helical" evidence="7">
    <location>
        <begin position="97"/>
        <end position="120"/>
    </location>
</feature>
<protein>
    <submittedName>
        <fullName evidence="9">EamA domain-containing membrane protein RarD</fullName>
    </submittedName>
</protein>
<name>A0A1G5L3E0_9GAMM</name>
<dbReference type="RefSeq" id="WP_004931563.1">
    <property type="nucleotide sequence ID" value="NZ_CBCSIN010000008.1"/>
</dbReference>
<keyword evidence="4 7" id="KW-0812">Transmembrane</keyword>
<feature type="transmembrane region" description="Helical" evidence="7">
    <location>
        <begin position="220"/>
        <end position="241"/>
    </location>
</feature>
<keyword evidence="5 7" id="KW-1133">Transmembrane helix</keyword>
<keyword evidence="10" id="KW-1185">Reference proteome</keyword>
<dbReference type="EMBL" id="FMUT01000011">
    <property type="protein sequence ID" value="SCZ07306.1"/>
    <property type="molecule type" value="Genomic_DNA"/>
</dbReference>
<feature type="transmembrane region" description="Helical" evidence="7">
    <location>
        <begin position="253"/>
        <end position="270"/>
    </location>
</feature>
<feature type="transmembrane region" description="Helical" evidence="7">
    <location>
        <begin position="189"/>
        <end position="214"/>
    </location>
</feature>
<feature type="transmembrane region" description="Helical" evidence="7">
    <location>
        <begin position="15"/>
        <end position="36"/>
    </location>
</feature>
<dbReference type="InterPro" id="IPR000620">
    <property type="entry name" value="EamA_dom"/>
</dbReference>
<accession>A0A1G5L3E0</accession>
<evidence type="ECO:0000256" key="6">
    <source>
        <dbReference type="ARBA" id="ARBA00023136"/>
    </source>
</evidence>
<dbReference type="Proteomes" id="UP000183031">
    <property type="component" value="Unassembled WGS sequence"/>
</dbReference>
<evidence type="ECO:0000313" key="10">
    <source>
        <dbReference type="Proteomes" id="UP000183031"/>
    </source>
</evidence>
<evidence type="ECO:0000256" key="2">
    <source>
        <dbReference type="ARBA" id="ARBA00007362"/>
    </source>
</evidence>
<evidence type="ECO:0000256" key="5">
    <source>
        <dbReference type="ARBA" id="ARBA00022989"/>
    </source>
</evidence>
<dbReference type="GeneID" id="93698560"/>
<keyword evidence="6 7" id="KW-0472">Membrane</keyword>
<evidence type="ECO:0000256" key="4">
    <source>
        <dbReference type="ARBA" id="ARBA00022692"/>
    </source>
</evidence>
<comment type="similarity">
    <text evidence="2">Belongs to the EamA transporter family.</text>
</comment>